<evidence type="ECO:0000313" key="10">
    <source>
        <dbReference type="Proteomes" id="UP000178377"/>
    </source>
</evidence>
<dbReference type="InterPro" id="IPR051673">
    <property type="entry name" value="SSDNA_exonuclease_RecJ"/>
</dbReference>
<dbReference type="Pfam" id="PF01368">
    <property type="entry name" value="DHH"/>
    <property type="match status" value="1"/>
</dbReference>
<keyword evidence="5 9" id="KW-0269">Exonuclease</keyword>
<evidence type="ECO:0000256" key="1">
    <source>
        <dbReference type="ARBA" id="ARBA00005915"/>
    </source>
</evidence>
<dbReference type="GO" id="GO:0006281">
    <property type="term" value="P:DNA repair"/>
    <property type="evidence" value="ECO:0007669"/>
    <property type="project" value="InterPro"/>
</dbReference>
<dbReference type="SUPFAM" id="SSF64182">
    <property type="entry name" value="DHH phosphoesterases"/>
    <property type="match status" value="1"/>
</dbReference>
<evidence type="ECO:0000256" key="2">
    <source>
        <dbReference type="ARBA" id="ARBA00019841"/>
    </source>
</evidence>
<comment type="caution">
    <text evidence="9">The sequence shown here is derived from an EMBL/GenBank/DDBJ whole genome shotgun (WGS) entry which is preliminary data.</text>
</comment>
<sequence>MKRKWVIQEKISPEFQAQFPEFPLLILQLLSNRGLIASREIGEFLNPQYQRLTSPYLMKDMDRAVTRILEAIAKKQKIVIYADYDADAVTACTVMFRGLQALGAEHLSWYIPDRFAEGYGLNIEALNVLADKGVQLIITVDCGINAIEEVQAAKARGVDVIITDHHHITGDLPQAYAVINPKRDPIKQIQGLTGVGVAFKVVQAIASLPHQEVYAEEFSWDTSLFPKIHLNTGIIRLPAHWEKWLLDLVAIGTIADCQSLIGENRILVHFGLKVLQKTRWPGLKVLLQNAGADTRKPDAFTCGFIIAPRLNAAGRIQHADIAFRLLATEDLGEAGMYAGQLESLNAHRQRLTEQIFSEAKSQVELQGSQKMLLVLGQNWPKGVVGLVASRLVEAYWRPAVVLEHSGGIATGSARSIGNFNIVEAFAQHRSHLVRFGGHAQAAGLTIEVDKIPQFHQQLLAFAERSLEDDDLIPVESIDAVAEASQLNLEFVKSLSMFEPFGPGNPAPRFLMRSVTVEGLRPVGVSGKHVKLELTQNGKIIHAIAFGQAERYRGISTGSRLDVIVEPSVNSWNGKNEVQAKIIDFLPI</sequence>
<dbReference type="Pfam" id="PF02272">
    <property type="entry name" value="DHHA1"/>
    <property type="match status" value="1"/>
</dbReference>
<proteinExistence type="inferred from homology"/>
<dbReference type="STRING" id="1817828.A2722_01870"/>
<dbReference type="GO" id="GO:0006310">
    <property type="term" value="P:DNA recombination"/>
    <property type="evidence" value="ECO:0007669"/>
    <property type="project" value="InterPro"/>
</dbReference>
<feature type="domain" description="RecJ OB" evidence="8">
    <location>
        <begin position="477"/>
        <end position="583"/>
    </location>
</feature>
<dbReference type="Proteomes" id="UP000178377">
    <property type="component" value="Unassembled WGS sequence"/>
</dbReference>
<protein>
    <recommendedName>
        <fullName evidence="2">Single-stranded-DNA-specific exonuclease RecJ</fullName>
    </recommendedName>
</protein>
<dbReference type="GO" id="GO:0003676">
    <property type="term" value="F:nucleic acid binding"/>
    <property type="evidence" value="ECO:0007669"/>
    <property type="project" value="InterPro"/>
</dbReference>
<feature type="domain" description="DDH" evidence="6">
    <location>
        <begin position="77"/>
        <end position="208"/>
    </location>
</feature>
<reference evidence="9 10" key="1">
    <citation type="journal article" date="2016" name="Nat. Commun.">
        <title>Thousands of microbial genomes shed light on interconnected biogeochemical processes in an aquifer system.</title>
        <authorList>
            <person name="Anantharaman K."/>
            <person name="Brown C.T."/>
            <person name="Hug L.A."/>
            <person name="Sharon I."/>
            <person name="Castelle C.J."/>
            <person name="Probst A.J."/>
            <person name="Thomas B.C."/>
            <person name="Singh A."/>
            <person name="Wilkins M.J."/>
            <person name="Karaoz U."/>
            <person name="Brodie E.L."/>
            <person name="Williams K.H."/>
            <person name="Hubbard S.S."/>
            <person name="Banfield J.F."/>
        </authorList>
    </citation>
    <scope>NUCLEOTIDE SEQUENCE [LARGE SCALE GENOMIC DNA]</scope>
</reference>
<evidence type="ECO:0000259" key="6">
    <source>
        <dbReference type="Pfam" id="PF01368"/>
    </source>
</evidence>
<accession>A0A1F5PMP8</accession>
<evidence type="ECO:0000256" key="4">
    <source>
        <dbReference type="ARBA" id="ARBA00022801"/>
    </source>
</evidence>
<dbReference type="PANTHER" id="PTHR30255:SF2">
    <property type="entry name" value="SINGLE-STRANDED-DNA-SPECIFIC EXONUCLEASE RECJ"/>
    <property type="match status" value="1"/>
</dbReference>
<dbReference type="InterPro" id="IPR003156">
    <property type="entry name" value="DHHA1_dom"/>
</dbReference>
<dbReference type="EMBL" id="MFEO01000003">
    <property type="protein sequence ID" value="OGE91208.1"/>
    <property type="molecule type" value="Genomic_DNA"/>
</dbReference>
<name>A0A1F5PMP8_9BACT</name>
<comment type="similarity">
    <text evidence="1">Belongs to the RecJ family.</text>
</comment>
<evidence type="ECO:0000313" key="9">
    <source>
        <dbReference type="EMBL" id="OGE91208.1"/>
    </source>
</evidence>
<dbReference type="Gene3D" id="3.90.1640.30">
    <property type="match status" value="1"/>
</dbReference>
<gene>
    <name evidence="9" type="ORF">A2722_01870</name>
</gene>
<keyword evidence="3" id="KW-0540">Nuclease</keyword>
<evidence type="ECO:0000259" key="8">
    <source>
        <dbReference type="Pfam" id="PF17768"/>
    </source>
</evidence>
<keyword evidence="4" id="KW-0378">Hydrolase</keyword>
<dbReference type="InterPro" id="IPR041122">
    <property type="entry name" value="RecJ_OB"/>
</dbReference>
<feature type="domain" description="DHHA1" evidence="7">
    <location>
        <begin position="373"/>
        <end position="462"/>
    </location>
</feature>
<evidence type="ECO:0000256" key="3">
    <source>
        <dbReference type="ARBA" id="ARBA00022722"/>
    </source>
</evidence>
<dbReference type="NCBIfam" id="TIGR00644">
    <property type="entry name" value="recJ"/>
    <property type="match status" value="1"/>
</dbReference>
<dbReference type="AlphaFoldDB" id="A0A1F5PMP8"/>
<evidence type="ECO:0000259" key="7">
    <source>
        <dbReference type="Pfam" id="PF02272"/>
    </source>
</evidence>
<dbReference type="InterPro" id="IPR038763">
    <property type="entry name" value="DHH_sf"/>
</dbReference>
<organism evidence="9 10">
    <name type="scientific">Candidatus Doudnabacteria bacterium RIFCSPHIGHO2_01_FULL_50_11</name>
    <dbReference type="NCBI Taxonomy" id="1817828"/>
    <lineage>
        <taxon>Bacteria</taxon>
        <taxon>Candidatus Doudnaibacteriota</taxon>
    </lineage>
</organism>
<dbReference type="Pfam" id="PF17768">
    <property type="entry name" value="RecJ_OB"/>
    <property type="match status" value="1"/>
</dbReference>
<dbReference type="InterPro" id="IPR001667">
    <property type="entry name" value="DDH_dom"/>
</dbReference>
<dbReference type="GO" id="GO:0008409">
    <property type="term" value="F:5'-3' exonuclease activity"/>
    <property type="evidence" value="ECO:0007669"/>
    <property type="project" value="InterPro"/>
</dbReference>
<evidence type="ECO:0000256" key="5">
    <source>
        <dbReference type="ARBA" id="ARBA00022839"/>
    </source>
</evidence>
<dbReference type="InterPro" id="IPR004610">
    <property type="entry name" value="RecJ"/>
</dbReference>
<dbReference type="Gene3D" id="3.10.310.30">
    <property type="match status" value="1"/>
</dbReference>
<dbReference type="PANTHER" id="PTHR30255">
    <property type="entry name" value="SINGLE-STRANDED-DNA-SPECIFIC EXONUCLEASE RECJ"/>
    <property type="match status" value="1"/>
</dbReference>